<comment type="caution">
    <text evidence="2">The sequence shown here is derived from an EMBL/GenBank/DDBJ whole genome shotgun (WGS) entry which is preliminary data.</text>
</comment>
<feature type="non-terminal residue" evidence="2">
    <location>
        <position position="130"/>
    </location>
</feature>
<keyword evidence="1" id="KW-0812">Transmembrane</keyword>
<organism evidence="2 3">
    <name type="scientific">Pristionchus mayeri</name>
    <dbReference type="NCBI Taxonomy" id="1317129"/>
    <lineage>
        <taxon>Eukaryota</taxon>
        <taxon>Metazoa</taxon>
        <taxon>Ecdysozoa</taxon>
        <taxon>Nematoda</taxon>
        <taxon>Chromadorea</taxon>
        <taxon>Rhabditida</taxon>
        <taxon>Rhabditina</taxon>
        <taxon>Diplogasteromorpha</taxon>
        <taxon>Diplogasteroidea</taxon>
        <taxon>Neodiplogasteridae</taxon>
        <taxon>Pristionchus</taxon>
    </lineage>
</organism>
<name>A0AAN5I423_9BILA</name>
<dbReference type="AlphaFoldDB" id="A0AAN5I423"/>
<evidence type="ECO:0000313" key="3">
    <source>
        <dbReference type="Proteomes" id="UP001328107"/>
    </source>
</evidence>
<accession>A0AAN5I423</accession>
<feature type="non-terminal residue" evidence="2">
    <location>
        <position position="1"/>
    </location>
</feature>
<proteinExistence type="predicted"/>
<keyword evidence="1" id="KW-0472">Membrane</keyword>
<evidence type="ECO:0000313" key="2">
    <source>
        <dbReference type="EMBL" id="GMR51328.1"/>
    </source>
</evidence>
<gene>
    <name evidence="2" type="ORF">PMAYCL1PPCAC_21523</name>
</gene>
<dbReference type="EMBL" id="BTRK01000005">
    <property type="protein sequence ID" value="GMR51328.1"/>
    <property type="molecule type" value="Genomic_DNA"/>
</dbReference>
<reference evidence="3" key="1">
    <citation type="submission" date="2022-10" db="EMBL/GenBank/DDBJ databases">
        <title>Genome assembly of Pristionchus species.</title>
        <authorList>
            <person name="Yoshida K."/>
            <person name="Sommer R.J."/>
        </authorList>
    </citation>
    <scope>NUCLEOTIDE SEQUENCE [LARGE SCALE GENOMIC DNA]</scope>
    <source>
        <strain evidence="3">RS5460</strain>
    </source>
</reference>
<keyword evidence="1" id="KW-1133">Transmembrane helix</keyword>
<dbReference type="GO" id="GO:0005886">
    <property type="term" value="C:plasma membrane"/>
    <property type="evidence" value="ECO:0007669"/>
    <property type="project" value="TreeGrafter"/>
</dbReference>
<dbReference type="Proteomes" id="UP001328107">
    <property type="component" value="Unassembled WGS sequence"/>
</dbReference>
<feature type="transmembrane region" description="Helical" evidence="1">
    <location>
        <begin position="89"/>
        <end position="108"/>
    </location>
</feature>
<protein>
    <recommendedName>
        <fullName evidence="4">G protein-coupled receptor</fullName>
    </recommendedName>
</protein>
<feature type="transmembrane region" description="Helical" evidence="1">
    <location>
        <begin position="7"/>
        <end position="29"/>
    </location>
</feature>
<sequence>RKELRNPFNVILALMCLDPVVPLIIRISMGYRNLWMMTECSKDMVNYSLALFTIIEFCSWAPFRATYTWLAVVLTVMRFRALRSKGKWQASYAFAIVSSSAVALLAVASSVPMFSINVIGEASLGAVCER</sequence>
<dbReference type="InterPro" id="IPR053219">
    <property type="entry name" value="GPCR_Dmsr-1"/>
</dbReference>
<keyword evidence="3" id="KW-1185">Reference proteome</keyword>
<evidence type="ECO:0000256" key="1">
    <source>
        <dbReference type="SAM" id="Phobius"/>
    </source>
</evidence>
<dbReference type="PANTHER" id="PTHR46273:SF14">
    <property type="entry name" value="G-PROTEIN COUPLED RECEPTOR DMSR-1"/>
    <property type="match status" value="1"/>
</dbReference>
<evidence type="ECO:0008006" key="4">
    <source>
        <dbReference type="Google" id="ProtNLM"/>
    </source>
</evidence>
<dbReference type="GO" id="GO:0008528">
    <property type="term" value="F:G protein-coupled peptide receptor activity"/>
    <property type="evidence" value="ECO:0007669"/>
    <property type="project" value="TreeGrafter"/>
</dbReference>
<feature type="transmembrane region" description="Helical" evidence="1">
    <location>
        <begin position="49"/>
        <end position="77"/>
    </location>
</feature>
<dbReference type="PANTHER" id="PTHR46273">
    <property type="entry name" value="MYOSUPPRESSIN RECEPTOR 1, ISOFORM B-RELATED"/>
    <property type="match status" value="1"/>
</dbReference>